<dbReference type="EMBL" id="JRMQ02000015">
    <property type="protein sequence ID" value="TLD99964.1"/>
    <property type="molecule type" value="Genomic_DNA"/>
</dbReference>
<proteinExistence type="predicted"/>
<keyword evidence="2" id="KW-1133">Transmembrane helix</keyword>
<feature type="coiled-coil region" evidence="1">
    <location>
        <begin position="52"/>
        <end position="86"/>
    </location>
</feature>
<dbReference type="OrthoDB" id="5373216at2"/>
<dbReference type="GeneID" id="82321296"/>
<dbReference type="AlphaFoldDB" id="A0A4U8TJT2"/>
<comment type="caution">
    <text evidence="3">The sequence shown here is derived from an EMBL/GenBank/DDBJ whole genome shotgun (WGS) entry which is preliminary data.</text>
</comment>
<accession>A0A4U8TJT2</accession>
<gene>
    <name evidence="3" type="ORF">LS65_008685</name>
</gene>
<keyword evidence="1" id="KW-0175">Coiled coil</keyword>
<evidence type="ECO:0000313" key="3">
    <source>
        <dbReference type="EMBL" id="TLD99964.1"/>
    </source>
</evidence>
<evidence type="ECO:0000256" key="2">
    <source>
        <dbReference type="SAM" id="Phobius"/>
    </source>
</evidence>
<feature type="transmembrane region" description="Helical" evidence="2">
    <location>
        <begin position="20"/>
        <end position="44"/>
    </location>
</feature>
<keyword evidence="4" id="KW-1185">Reference proteome</keyword>
<keyword evidence="2" id="KW-0472">Membrane</keyword>
<name>A0A4U8TJT2_9HELI</name>
<evidence type="ECO:0008006" key="5">
    <source>
        <dbReference type="Google" id="ProtNLM"/>
    </source>
</evidence>
<dbReference type="RefSeq" id="WP_052061056.1">
    <property type="nucleotide sequence ID" value="NZ_CAJUDB010000002.1"/>
</dbReference>
<evidence type="ECO:0000256" key="1">
    <source>
        <dbReference type="SAM" id="Coils"/>
    </source>
</evidence>
<dbReference type="Proteomes" id="UP000029707">
    <property type="component" value="Unassembled WGS sequence"/>
</dbReference>
<keyword evidence="2" id="KW-0812">Transmembrane</keyword>
<sequence length="90" mass="10621">MTSMQQDLFEKPSRLWRLLYVNRVWLIIFGILIVLGVYVGYLLFGNNSVEVLLRLQSQKNHLIKEAQKIEAQNARLQRQIFELKGANFEE</sequence>
<dbReference type="STRING" id="425400.LS65_04555"/>
<organism evidence="3 4">
    <name type="scientific">Helicobacter japonicus</name>
    <dbReference type="NCBI Taxonomy" id="425400"/>
    <lineage>
        <taxon>Bacteria</taxon>
        <taxon>Pseudomonadati</taxon>
        <taxon>Campylobacterota</taxon>
        <taxon>Epsilonproteobacteria</taxon>
        <taxon>Campylobacterales</taxon>
        <taxon>Helicobacteraceae</taxon>
        <taxon>Helicobacter</taxon>
    </lineage>
</organism>
<reference evidence="3 4" key="1">
    <citation type="journal article" date="2014" name="Genome Announc.">
        <title>Draft genome sequences of eight enterohepatic helicobacter species isolated from both laboratory and wild rodents.</title>
        <authorList>
            <person name="Sheh A."/>
            <person name="Shen Z."/>
            <person name="Fox J.G."/>
        </authorList>
    </citation>
    <scope>NUCLEOTIDE SEQUENCE [LARGE SCALE GENOMIC DNA]</scope>
    <source>
        <strain evidence="3 4">MIT 01-6451</strain>
    </source>
</reference>
<protein>
    <recommendedName>
        <fullName evidence="5">Septum formation initiator</fullName>
    </recommendedName>
</protein>
<evidence type="ECO:0000313" key="4">
    <source>
        <dbReference type="Proteomes" id="UP000029707"/>
    </source>
</evidence>